<comment type="cofactor">
    <cofactor evidence="5">
        <name>pyridoxal 5'-phosphate</name>
        <dbReference type="ChEBI" id="CHEBI:597326"/>
    </cofactor>
    <text evidence="5">Binds 1 pyridoxal phosphate per subunit.</text>
</comment>
<feature type="binding site" evidence="5">
    <location>
        <position position="138"/>
    </location>
    <ligand>
        <name>N(2)-acetyl-L-ornithine</name>
        <dbReference type="ChEBI" id="CHEBI:57805"/>
    </ligand>
</feature>
<dbReference type="InterPro" id="IPR015421">
    <property type="entry name" value="PyrdxlP-dep_Trfase_major"/>
</dbReference>
<feature type="binding site" evidence="5">
    <location>
        <position position="278"/>
    </location>
    <ligand>
        <name>pyridoxal 5'-phosphate</name>
        <dbReference type="ChEBI" id="CHEBI:597326"/>
    </ligand>
</feature>
<dbReference type="NCBIfam" id="NF002325">
    <property type="entry name" value="PRK01278.1"/>
    <property type="match status" value="1"/>
</dbReference>
<keyword evidence="2 5" id="KW-0028">Amino-acid biosynthesis</keyword>
<dbReference type="EMBL" id="DVOH01000024">
    <property type="protein sequence ID" value="HIV00180.1"/>
    <property type="molecule type" value="Genomic_DNA"/>
</dbReference>
<reference evidence="6" key="1">
    <citation type="submission" date="2020-10" db="EMBL/GenBank/DDBJ databases">
        <authorList>
            <person name="Gilroy R."/>
        </authorList>
    </citation>
    <scope>NUCLEOTIDE SEQUENCE</scope>
    <source>
        <strain evidence="6">23406</strain>
    </source>
</reference>
<comment type="catalytic activity">
    <reaction evidence="5">
        <text>N(2)-acetyl-L-ornithine + 2-oxoglutarate = N-acetyl-L-glutamate 5-semialdehyde + L-glutamate</text>
        <dbReference type="Rhea" id="RHEA:18049"/>
        <dbReference type="ChEBI" id="CHEBI:16810"/>
        <dbReference type="ChEBI" id="CHEBI:29123"/>
        <dbReference type="ChEBI" id="CHEBI:29985"/>
        <dbReference type="ChEBI" id="CHEBI:57805"/>
        <dbReference type="EC" id="2.6.1.11"/>
    </reaction>
</comment>
<dbReference type="InterPro" id="IPR015424">
    <property type="entry name" value="PyrdxlP-dep_Trfase"/>
</dbReference>
<keyword evidence="5" id="KW-0963">Cytoplasm</keyword>
<dbReference type="GO" id="GO:0006526">
    <property type="term" value="P:L-arginine biosynthetic process"/>
    <property type="evidence" value="ECO:0007669"/>
    <property type="project" value="UniProtKB-UniRule"/>
</dbReference>
<dbReference type="PANTHER" id="PTHR11986">
    <property type="entry name" value="AMINOTRANSFERASE CLASS III"/>
    <property type="match status" value="1"/>
</dbReference>
<evidence type="ECO:0000256" key="5">
    <source>
        <dbReference type="HAMAP-Rule" id="MF_01107"/>
    </source>
</evidence>
<dbReference type="GO" id="GO:0030170">
    <property type="term" value="F:pyridoxal phosphate binding"/>
    <property type="evidence" value="ECO:0007669"/>
    <property type="project" value="InterPro"/>
</dbReference>
<dbReference type="Gene3D" id="3.40.640.10">
    <property type="entry name" value="Type I PLP-dependent aspartate aminotransferase-like (Major domain)"/>
    <property type="match status" value="1"/>
</dbReference>
<comment type="subcellular location">
    <subcellularLocation>
        <location evidence="5">Cytoplasm</location>
    </subcellularLocation>
</comment>
<feature type="binding site" evidence="5">
    <location>
        <begin position="220"/>
        <end position="223"/>
    </location>
    <ligand>
        <name>pyridoxal 5'-phosphate</name>
        <dbReference type="ChEBI" id="CHEBI:597326"/>
    </ligand>
</feature>
<dbReference type="EC" id="2.6.1.11" evidence="5"/>
<proteinExistence type="inferred from homology"/>
<evidence type="ECO:0000313" key="7">
    <source>
        <dbReference type="Proteomes" id="UP000886891"/>
    </source>
</evidence>
<dbReference type="InterPro" id="IPR004636">
    <property type="entry name" value="AcOrn/SuccOrn_fam"/>
</dbReference>
<dbReference type="GO" id="GO:0003992">
    <property type="term" value="F:N2-acetyl-L-ornithine:2-oxoglutarate 5-aminotransferase activity"/>
    <property type="evidence" value="ECO:0007669"/>
    <property type="project" value="UniProtKB-UniRule"/>
</dbReference>
<comment type="pathway">
    <text evidence="5">Amino-acid biosynthesis; L-arginine biosynthesis; N(2)-acetyl-L-ornithine from L-glutamate: step 4/4.</text>
</comment>
<feature type="binding site" evidence="5">
    <location>
        <begin position="102"/>
        <end position="103"/>
    </location>
    <ligand>
        <name>pyridoxal 5'-phosphate</name>
        <dbReference type="ChEBI" id="CHEBI:597326"/>
    </ligand>
</feature>
<organism evidence="6 7">
    <name type="scientific">Candidatus Stercoripulliclostridium merdipullorum</name>
    <dbReference type="NCBI Taxonomy" id="2840952"/>
    <lineage>
        <taxon>Bacteria</taxon>
        <taxon>Bacillati</taxon>
        <taxon>Bacillota</taxon>
        <taxon>Clostridia</taxon>
        <taxon>Eubacteriales</taxon>
        <taxon>Candidatus Stercoripulliclostridium</taxon>
    </lineage>
</organism>
<dbReference type="PROSITE" id="PS00600">
    <property type="entry name" value="AA_TRANSFER_CLASS_3"/>
    <property type="match status" value="1"/>
</dbReference>
<dbReference type="FunFam" id="3.40.640.10:FF:000004">
    <property type="entry name" value="Acetylornithine aminotransferase"/>
    <property type="match status" value="1"/>
</dbReference>
<name>A0A9D1NBX9_9FIRM</name>
<dbReference type="InterPro" id="IPR005814">
    <property type="entry name" value="Aminotrans_3"/>
</dbReference>
<sequence length="384" mass="40966">MNTIETDRQYVAPTYRRESVVFVKGKGSLLFDETGKEYIDFGSGIGVNALGVGDPEWTDAVTRQIEKLPHISNLYHTAPCAELAAELVGRTGMAKVFFCNSGTEANEAAIKACRKYSFDRYGRERYKIVTLERSFHGRTLAALSATGQPDLQTPFVPVVEGFRYVKAGDLAAMREAIGDDTAAVMIEMIQGEGGVNVLDAEYVAAVAAMCKEKDVLLVVDEVQTGNGRTGTLYAYQGYGIEPDLVTTAKGLGNGLPIGAVLFNQKTACVLSAGSHGSTFGGNPVATAGALAVLKKLTPDFLAEVERKGAYMRMRLAAMKGVKGVTGKGLMIGVAVEDAAKVKSACLTKGLVVLTAKDKVRLLPALNIPDELIDRGLNIMEEALQ</sequence>
<dbReference type="AlphaFoldDB" id="A0A9D1NBX9"/>
<comment type="caution">
    <text evidence="6">The sequence shown here is derived from an EMBL/GenBank/DDBJ whole genome shotgun (WGS) entry which is preliminary data.</text>
</comment>
<dbReference type="GO" id="GO:0005737">
    <property type="term" value="C:cytoplasm"/>
    <property type="evidence" value="ECO:0007669"/>
    <property type="project" value="UniProtKB-SubCell"/>
</dbReference>
<keyword evidence="3 5" id="KW-0808">Transferase</keyword>
<dbReference type="PIRSF" id="PIRSF000521">
    <property type="entry name" value="Transaminase_4ab_Lys_Orn"/>
    <property type="match status" value="1"/>
</dbReference>
<dbReference type="InterPro" id="IPR050103">
    <property type="entry name" value="Class-III_PLP-dep_AT"/>
</dbReference>
<dbReference type="SUPFAM" id="SSF53383">
    <property type="entry name" value="PLP-dependent transferases"/>
    <property type="match status" value="1"/>
</dbReference>
<dbReference type="InterPro" id="IPR049704">
    <property type="entry name" value="Aminotrans_3_PPA_site"/>
</dbReference>
<dbReference type="InterPro" id="IPR015422">
    <property type="entry name" value="PyrdxlP-dep_Trfase_small"/>
</dbReference>
<feature type="modified residue" description="N6-(pyridoxal phosphate)lysine" evidence="5">
    <location>
        <position position="249"/>
    </location>
</feature>
<dbReference type="NCBIfam" id="TIGR00707">
    <property type="entry name" value="argD"/>
    <property type="match status" value="1"/>
</dbReference>
<dbReference type="HAMAP" id="MF_01107">
    <property type="entry name" value="ArgD_aminotrans_3"/>
    <property type="match status" value="1"/>
</dbReference>
<accession>A0A9D1NBX9</accession>
<feature type="binding site" evidence="5">
    <location>
        <position position="277"/>
    </location>
    <ligand>
        <name>N(2)-acetyl-L-ornithine</name>
        <dbReference type="ChEBI" id="CHEBI:57805"/>
    </ligand>
</feature>
<dbReference type="Gene3D" id="3.90.1150.10">
    <property type="entry name" value="Aspartate Aminotransferase, domain 1"/>
    <property type="match status" value="1"/>
</dbReference>
<gene>
    <name evidence="5" type="primary">argD</name>
    <name evidence="6" type="ORF">IAB14_03580</name>
</gene>
<dbReference type="CDD" id="cd00610">
    <property type="entry name" value="OAT_like"/>
    <property type="match status" value="1"/>
</dbReference>
<dbReference type="PANTHER" id="PTHR11986:SF79">
    <property type="entry name" value="ACETYLORNITHINE AMINOTRANSFERASE, MITOCHONDRIAL"/>
    <property type="match status" value="1"/>
</dbReference>
<dbReference type="GO" id="GO:0042802">
    <property type="term" value="F:identical protein binding"/>
    <property type="evidence" value="ECO:0007669"/>
    <property type="project" value="TreeGrafter"/>
</dbReference>
<comment type="similarity">
    <text evidence="5">Belongs to the class-III pyridoxal-phosphate-dependent aminotransferase family. ArgD subfamily.</text>
</comment>
<comment type="subunit">
    <text evidence="5">Homodimer.</text>
</comment>
<dbReference type="Pfam" id="PF00202">
    <property type="entry name" value="Aminotran_3"/>
    <property type="match status" value="1"/>
</dbReference>
<reference evidence="6" key="2">
    <citation type="journal article" date="2021" name="PeerJ">
        <title>Extensive microbial diversity within the chicken gut microbiome revealed by metagenomics and culture.</title>
        <authorList>
            <person name="Gilroy R."/>
            <person name="Ravi A."/>
            <person name="Getino M."/>
            <person name="Pursley I."/>
            <person name="Horton D.L."/>
            <person name="Alikhan N.F."/>
            <person name="Baker D."/>
            <person name="Gharbi K."/>
            <person name="Hall N."/>
            <person name="Watson M."/>
            <person name="Adriaenssens E.M."/>
            <person name="Foster-Nyarko E."/>
            <person name="Jarju S."/>
            <person name="Secka A."/>
            <person name="Antonio M."/>
            <person name="Oren A."/>
            <person name="Chaudhuri R.R."/>
            <person name="La Ragione R."/>
            <person name="Hildebrand F."/>
            <person name="Pallen M.J."/>
        </authorList>
    </citation>
    <scope>NUCLEOTIDE SEQUENCE</scope>
    <source>
        <strain evidence="6">23406</strain>
    </source>
</reference>
<keyword evidence="5" id="KW-0055">Arginine biosynthesis</keyword>
<keyword evidence="4 5" id="KW-0663">Pyridoxal phosphate</keyword>
<comment type="miscellaneous">
    <text evidence="5">May also have succinyldiaminopimelate aminotransferase activity, thus carrying out the corresponding step in lysine biosynthesis.</text>
</comment>
<evidence type="ECO:0000313" key="6">
    <source>
        <dbReference type="EMBL" id="HIV00180.1"/>
    </source>
</evidence>
<feature type="binding site" evidence="5">
    <location>
        <position position="135"/>
    </location>
    <ligand>
        <name>pyridoxal 5'-phosphate</name>
        <dbReference type="ChEBI" id="CHEBI:597326"/>
    </ligand>
</feature>
<keyword evidence="1 5" id="KW-0032">Aminotransferase</keyword>
<evidence type="ECO:0000256" key="4">
    <source>
        <dbReference type="ARBA" id="ARBA00022898"/>
    </source>
</evidence>
<evidence type="ECO:0000256" key="1">
    <source>
        <dbReference type="ARBA" id="ARBA00022576"/>
    </source>
</evidence>
<evidence type="ECO:0000256" key="2">
    <source>
        <dbReference type="ARBA" id="ARBA00022605"/>
    </source>
</evidence>
<dbReference type="Proteomes" id="UP000886891">
    <property type="component" value="Unassembled WGS sequence"/>
</dbReference>
<protein>
    <recommendedName>
        <fullName evidence="5">Acetylornithine aminotransferase</fullName>
        <shortName evidence="5">ACOAT</shortName>
        <ecNumber evidence="5">2.6.1.11</ecNumber>
    </recommendedName>
</protein>
<evidence type="ECO:0000256" key="3">
    <source>
        <dbReference type="ARBA" id="ARBA00022679"/>
    </source>
</evidence>